<evidence type="ECO:0000313" key="2">
    <source>
        <dbReference type="Proteomes" id="UP000001299"/>
    </source>
</evidence>
<keyword evidence="2" id="KW-1185">Reference proteome</keyword>
<sequence>MNINDIKIPTFKESWKDFTDNYTLNQPLFFVLIQNKYLMQYADGYLYPVPFEFNPESLMRNYTPSDKIRYLAEMMKHAGCSEVKTREAENYPPYCTLFSLPENLDNLSLIFFVRDVQLNNDELCYISYCPDFDCKIGGLCCGKWQEDENIFLLPKEFDSVHRKDIVENSIYIGAKCIGNSAFKDKWQHSCRTHDIEKYPEFITGDRIYFCKLKECKGMYS</sequence>
<reference evidence="1 2" key="1">
    <citation type="journal article" date="2010" name="PLoS ONE">
        <title>The glycobiome of the rumen bacterium Butyrivibrio proteoclasticus B316(T) highlights adaptation to a polysaccharide-rich environment.</title>
        <authorList>
            <person name="Kelly W.J."/>
            <person name="Leahy S.C."/>
            <person name="Altermann E."/>
            <person name="Yeoman C.J."/>
            <person name="Dunne J.C."/>
            <person name="Kong Z."/>
            <person name="Pacheco D.M."/>
            <person name="Li D."/>
            <person name="Noel S.J."/>
            <person name="Moon C.D."/>
            <person name="Cookson A.L."/>
            <person name="Attwood G.T."/>
        </authorList>
    </citation>
    <scope>NUCLEOTIDE SEQUENCE [LARGE SCALE GENOMIC DNA]</scope>
    <source>
        <strain evidence="2">ATCC 51982 / DSM 14932 / B316</strain>
        <plasmid evidence="2">Plasmid pCY360</plasmid>
    </source>
</reference>
<keyword evidence="1" id="KW-0614">Plasmid</keyword>
<dbReference type="AlphaFoldDB" id="E0S4C3"/>
<gene>
    <name evidence="1" type="ordered locus">bpr_II318</name>
</gene>
<evidence type="ECO:0000313" key="1">
    <source>
        <dbReference type="EMBL" id="ADL36255.1"/>
    </source>
</evidence>
<accession>E0S4C3</accession>
<dbReference type="Proteomes" id="UP000001299">
    <property type="component" value="Plasmid pCY360"/>
</dbReference>
<dbReference type="HOGENOM" id="CLU_1254020_0_0_9"/>
<protein>
    <submittedName>
        <fullName evidence="1">Uncharacterized protein</fullName>
    </submittedName>
</protein>
<proteinExistence type="predicted"/>
<geneLocation type="plasmid" evidence="1 2">
    <name>pCY360</name>
</geneLocation>
<organism evidence="1 2">
    <name type="scientific">Butyrivibrio proteoclasticus (strain ATCC 51982 / DSM 14932 / B316)</name>
    <name type="common">Clostridium proteoclasticum</name>
    <dbReference type="NCBI Taxonomy" id="515622"/>
    <lineage>
        <taxon>Bacteria</taxon>
        <taxon>Bacillati</taxon>
        <taxon>Bacillota</taxon>
        <taxon>Clostridia</taxon>
        <taxon>Lachnospirales</taxon>
        <taxon>Lachnospiraceae</taxon>
        <taxon>Butyrivibrio</taxon>
    </lineage>
</organism>
<dbReference type="EMBL" id="CP001812">
    <property type="protein sequence ID" value="ADL36255.1"/>
    <property type="molecule type" value="Genomic_DNA"/>
</dbReference>
<dbReference type="RefSeq" id="WP_013282904.1">
    <property type="nucleotide sequence ID" value="NC_014389.1"/>
</dbReference>
<name>E0S4C3_BUTPB</name>
<dbReference type="KEGG" id="bpb:bpr_II318"/>